<evidence type="ECO:0000256" key="4">
    <source>
        <dbReference type="ARBA" id="ARBA00022840"/>
    </source>
</evidence>
<feature type="domain" description="AMP-dependent synthetase/ligase" evidence="5">
    <location>
        <begin position="86"/>
        <end position="418"/>
    </location>
</feature>
<feature type="domain" description="AMP-binding enzyme C-terminal" evidence="6">
    <location>
        <begin position="521"/>
        <end position="598"/>
    </location>
</feature>
<keyword evidence="8" id="KW-1185">Reference proteome</keyword>
<dbReference type="Gene3D" id="3.40.50.12780">
    <property type="entry name" value="N-terminal domain of ligase-like"/>
    <property type="match status" value="1"/>
</dbReference>
<evidence type="ECO:0000313" key="7">
    <source>
        <dbReference type="EMBL" id="MCX2972657.1"/>
    </source>
</evidence>
<dbReference type="Pfam" id="PF00501">
    <property type="entry name" value="AMP-binding"/>
    <property type="match status" value="1"/>
</dbReference>
<dbReference type="InterPro" id="IPR045851">
    <property type="entry name" value="AMP-bd_C_sf"/>
</dbReference>
<sequence>MGAAIARRSCIFPRPKTNLLPPPCKRPLARPIRSRSTIWSISADMTIKNVAGALAQIPTLAKLAKAMKPKPSATSDSFSARVEVLAKRYPECSAVVFEGRELNWKALNALSNQYAHALHGMGLRQGDCAALFMENRIEFLGTLLALNKLGVIAALINTNLKSKALTHCMEITDTQWCLFGEERLSTIDEVRLEADLNKVKTWIYVPDQNVTESPNWATNLAQESEYENASNPKQTLLNTIADNALYIFTSGTTGMPKAAVISNRRFLQSSTVGSVAGLRCDVSDRIYLCLPLYHGTALFLGAGAAFNTGASLLLRRKFSGSQFLTEVREHGATSFLYIGEICRYLLSTPDLEDDSNSPLTTVMGNGLRPDIWLAFKERFGIQRVAEFYGSSEGNMGFVNLLNKDCTIGTSTLPHTLVKYDVDADEVIKNTEGFCIEADVGEAGLLLGKITQDNAFEGYTSQEATEQKIMRDVYENGDAWFNTGDLLKKIDVGFALGLPHYQFVDRVGDTFRWMSENVSTNEVGEAINTYSQIAFSNVYGVEVPNTNGRAGMAALLLEEGVSELDLAGFSALVCEQLPSYARPRFLRILPEMDTTGTFKMLKGDLREQRFDPAKVSDTLYVMKPGSDHYEPLSHDFADKILAGEGGY</sequence>
<dbReference type="Gene3D" id="3.30.300.30">
    <property type="match status" value="1"/>
</dbReference>
<dbReference type="Proteomes" id="UP001143307">
    <property type="component" value="Unassembled WGS sequence"/>
</dbReference>
<dbReference type="PROSITE" id="PS00455">
    <property type="entry name" value="AMP_BINDING"/>
    <property type="match status" value="1"/>
</dbReference>
<evidence type="ECO:0000256" key="2">
    <source>
        <dbReference type="ARBA" id="ARBA00022598"/>
    </source>
</evidence>
<accession>A0ABT3SRP4</accession>
<organism evidence="7 8">
    <name type="scientific">Candidatus Seongchinamella marina</name>
    <dbReference type="NCBI Taxonomy" id="2518990"/>
    <lineage>
        <taxon>Bacteria</taxon>
        <taxon>Pseudomonadati</taxon>
        <taxon>Pseudomonadota</taxon>
        <taxon>Gammaproteobacteria</taxon>
        <taxon>Cellvibrionales</taxon>
        <taxon>Halieaceae</taxon>
        <taxon>Seongchinamella</taxon>
    </lineage>
</organism>
<name>A0ABT3SRP4_9GAMM</name>
<dbReference type="SUPFAM" id="SSF56801">
    <property type="entry name" value="Acetyl-CoA synthetase-like"/>
    <property type="match status" value="1"/>
</dbReference>
<proteinExistence type="inferred from homology"/>
<reference evidence="7" key="1">
    <citation type="submission" date="2019-02" db="EMBL/GenBank/DDBJ databases">
        <authorList>
            <person name="Li S.-H."/>
        </authorList>
    </citation>
    <scope>NUCLEOTIDE SEQUENCE</scope>
    <source>
        <strain evidence="7">IMCC8485</strain>
    </source>
</reference>
<dbReference type="NCBIfam" id="NF006134">
    <property type="entry name" value="PRK08279.1"/>
    <property type="match status" value="1"/>
</dbReference>
<dbReference type="PANTHER" id="PTHR43107:SF15">
    <property type="entry name" value="FATTY ACID TRANSPORT PROTEIN 3, ISOFORM A"/>
    <property type="match status" value="1"/>
</dbReference>
<protein>
    <submittedName>
        <fullName evidence="7">Long-chain-acyl-CoA synthetase</fullName>
    </submittedName>
</protein>
<evidence type="ECO:0000313" key="8">
    <source>
        <dbReference type="Proteomes" id="UP001143307"/>
    </source>
</evidence>
<evidence type="ECO:0000259" key="5">
    <source>
        <dbReference type="Pfam" id="PF00501"/>
    </source>
</evidence>
<evidence type="ECO:0000259" key="6">
    <source>
        <dbReference type="Pfam" id="PF13193"/>
    </source>
</evidence>
<keyword evidence="4" id="KW-0067">ATP-binding</keyword>
<comment type="similarity">
    <text evidence="1">Belongs to the ATP-dependent AMP-binding enzyme family.</text>
</comment>
<dbReference type="InterPro" id="IPR025110">
    <property type="entry name" value="AMP-bd_C"/>
</dbReference>
<gene>
    <name evidence="7" type="ORF">EYC87_03525</name>
</gene>
<keyword evidence="2" id="KW-0436">Ligase</keyword>
<evidence type="ECO:0000256" key="1">
    <source>
        <dbReference type="ARBA" id="ARBA00006432"/>
    </source>
</evidence>
<dbReference type="InterPro" id="IPR000873">
    <property type="entry name" value="AMP-dep_synth/lig_dom"/>
</dbReference>
<dbReference type="PANTHER" id="PTHR43107">
    <property type="entry name" value="LONG-CHAIN FATTY ACID TRANSPORT PROTEIN"/>
    <property type="match status" value="1"/>
</dbReference>
<keyword evidence="3" id="KW-0547">Nucleotide-binding</keyword>
<dbReference type="EMBL" id="SHNP01000001">
    <property type="protein sequence ID" value="MCX2972657.1"/>
    <property type="molecule type" value="Genomic_DNA"/>
</dbReference>
<comment type="caution">
    <text evidence="7">The sequence shown here is derived from an EMBL/GenBank/DDBJ whole genome shotgun (WGS) entry which is preliminary data.</text>
</comment>
<evidence type="ECO:0000256" key="3">
    <source>
        <dbReference type="ARBA" id="ARBA00022741"/>
    </source>
</evidence>
<dbReference type="InterPro" id="IPR020845">
    <property type="entry name" value="AMP-binding_CS"/>
</dbReference>
<dbReference type="InterPro" id="IPR042099">
    <property type="entry name" value="ANL_N_sf"/>
</dbReference>
<dbReference type="Pfam" id="PF13193">
    <property type="entry name" value="AMP-binding_C"/>
    <property type="match status" value="1"/>
</dbReference>